<feature type="compositionally biased region" description="Low complexity" evidence="1">
    <location>
        <begin position="1160"/>
        <end position="1178"/>
    </location>
</feature>
<feature type="domain" description="Gliding motility protein SprA N-terminal" evidence="2">
    <location>
        <begin position="1108"/>
        <end position="1624"/>
    </location>
</feature>
<dbReference type="EMBL" id="CP002961">
    <property type="protein sequence ID" value="AFK05040.1"/>
    <property type="molecule type" value="Genomic_DNA"/>
</dbReference>
<dbReference type="InterPro" id="IPR026377">
    <property type="entry name" value="Cell_surface_SprA"/>
</dbReference>
<evidence type="ECO:0000313" key="3">
    <source>
        <dbReference type="EMBL" id="AFK05040.1"/>
    </source>
</evidence>
<protein>
    <recommendedName>
        <fullName evidence="2">Gliding motility protein SprA N-terminal domain-containing protein</fullName>
    </recommendedName>
</protein>
<dbReference type="NCBIfam" id="TIGR04189">
    <property type="entry name" value="surface_SprA"/>
    <property type="match status" value="1"/>
</dbReference>
<organism evidence="3 4">
    <name type="scientific">Emticicia oligotrophica (strain DSM 17448 / CIP 109782 / MTCC 6937 / GPTSA100-15)</name>
    <dbReference type="NCBI Taxonomy" id="929562"/>
    <lineage>
        <taxon>Bacteria</taxon>
        <taxon>Pseudomonadati</taxon>
        <taxon>Bacteroidota</taxon>
        <taxon>Cytophagia</taxon>
        <taxon>Cytophagales</taxon>
        <taxon>Leadbetterellaceae</taxon>
        <taxon>Emticicia</taxon>
    </lineage>
</organism>
<dbReference type="InterPro" id="IPR025684">
    <property type="entry name" value="SprA_N_dom"/>
</dbReference>
<name>A0ABM5N6F3_EMTOG</name>
<evidence type="ECO:0000256" key="1">
    <source>
        <dbReference type="SAM" id="MobiDB-lite"/>
    </source>
</evidence>
<evidence type="ECO:0000259" key="2">
    <source>
        <dbReference type="Pfam" id="PF14349"/>
    </source>
</evidence>
<gene>
    <name evidence="3" type="ordered locus">Emtol_3914</name>
</gene>
<dbReference type="Proteomes" id="UP000002875">
    <property type="component" value="Chromosome"/>
</dbReference>
<feature type="region of interest" description="Disordered" evidence="1">
    <location>
        <begin position="1158"/>
        <end position="1188"/>
    </location>
</feature>
<sequence>MFRQLLKLNCVTFILFFYFLSLLCVQTTQAQNRKKINTSIEKSNADSLAVPVLDTAIVRSGSKPNYRWQDRYLNRYAAKIPQSPFYQRDPKNVITDFSLSPNSKEISITEKIGKKLDYKIPQTLTFNEYSSIQNANVRRSILRDYENLQDGKSAVSGRGLRPLLEKNPVVDRIFGGSLPDLKPNGFVTLDFQLIRQFIDNPFLPLIQRKQTLFNFNEQININFNGKIGDKLGVLTNLDTKAAFNFENQLKLNFKNQPEDILQKVEGGNISMPVKSQLIPGVQNLMGVKAGFKLGKLDITAVVAQQRSRTESIVLNGGTQNRTFEIRSDYYDENRHFFIGQFFRDNYEKSLRNLPLVLSGVKITRLEVYVTNRTNSIESMRNLTAFTDLGELPDANGKYNVIGNDATPLYDKLNKNPNFRRVDDSTGTLANMGLKKGIDYEVLRGAKRLTEREFKYNSELGYISLVTPLRNDEILAVAYEYTYNGRTYKVGELTEDYSSRREDEVIVLKLIKSSTIRNRTNSPMWNLMMKNIYSLGTPGIGKQGFQLRIIYKDDRTGMDTPNLQEGRKLQNIPLIRIMNLDRLNPNNDPQLPDGDGNFDFVEDITIDTKMGKLIFPVLEPFGSTLAAKFDLDEQALKDKYVFNELYRTTMTDAQQVTTKNKFFIRGSLQASNASEISLPLGASGQSVRIYAGGVQLQEGVDYTVEPQLGKIRIINQSILNSSRQIRIEWEKPDLFNTQRRIMLGTRLDYNLSKDIHIGATAMTLRESTPGFLTRVAIGQEPVNNTILGVDLNLRKDSRFITRMLDALPLIQTKEMSSIQLTAEYAKLIPAVNDKRIGGNAMIDDFESTRNINDLTRQPTRWRPGSTPERFQGSATSYDYNYRRAKMSVYTVDQTTYFSGGFGSGALPEYVTTEASNNLYEKAFTPNQIFTGRSLPAFNSSIPLNILDISYFPSERGLYNYNANLDNNGYLANPKENFGSVMRGITADNDFENANTEYLTFWMLNPFVDVVRDGSPNGNKKNTTGGKLLFHLGDISEDFIPDSRNNFENGLLPNGSSASTPITTRWGKAPSVQFLTDAFDNQSGSREKQDVGLDGLSNAEEREFPHIKRFLDDIKGKVNSNTYNEIAKDPSGDDFKFFIDADYDEQKKNLLQRFKNYLGVENNSPQNQNQNSNTATPANSVTPDKEDINADNTINDVENYYEYEIDLRPNKMDVGQGFIVDKVNVPGTEATWYLFRIPVKQFTRKYGDINGFKSIRFMRTVLTDFEQPVVLRFASLQLESNQYRVYDKNLSNAGLTEVPEPYDAKFKVGVVSIEENGCSDDGQNCNVKEGKTPYVVPPGFIRDQDVTQQQFNIRFNEQSLSLGVTNLRDGDSRAVFRNTRVDMLNYKRLRMFIHAENDANNEKEVGGAFIRIGTDNTENYYEIEIPQLKMTPKGSTNETIIWPDENAIDIDLKELVALKAERNRVAKNLSVLYSKATEDNKFKISVMGNPDLSTVLTIMLGVRNSKSVDEAPNTFLVWMNELRAYGFDQNSGDAALLAANIKLADIATVTINGNYKGFGYGGVQDKISERARDTGKGIGIASNIELDKLLPEKWGLKIPFFINFDKQTITPHFNPLDPDMTLEMALANISNPAERERYRRLVVDDNTRRGFNFSNVRKIKTKEGAKSHLYDIENFTFTYAQNNINRSNILIDEYALNQYKGGLSYQFQPKQINWEPFKANKSLERPLFYWLKDFNFSPLPTVVAFRADFDRSFAKTQLRNSDLTTTGIIPMYEKYFLMNRFYDLQWNLTKSILLNYSASMNAIIDEPQGDLNTQKKIDSLLTNLRRLGRAKNFSQEMRFTYRLPLDKFFLLDWITADAKYNNQFNYQAVSLNILDEFNIPFGNTIRNGRDRGVRGKVDFVKLYNKAKYLRFANSPTPPKKRFTRNPGDDENIEVQSSNLAKSFTRLLMTVRGIDYDYSITETSILPGFMPAPRFFGLTSFSSDNAPGLGFVMGQQDPNFQIKAANNGWLSKTTAQTQPFTQTRQIKFSYRTTLEPNKDLRIQISGNMSRGDTYQEYYTADAGGGYSAKSPVRNGNFGMSFWGFRTAFQRMSTDSGSNYQYQVFDNMLKYRNQMIENQQSIGVEQYSKNSQDILIPAFFAAYSGKADRARIGFNPFNPNNRRINLPLPNWRIDYSGLANLEPFKRIFSSITINHSYTSNFNVGNFTSSLEYNKTNIAINLAQKGYPLPSSDMLNSLGQFIPVFVMSTITIDEKFAPFIGVQFVTKSKISGKFEYNKERRASLNLSNSQIAEYSSDDFVFNFGFKKNNVKLPLRGRDGKIITLKNDLNLQFNLTLRDIKGIQRRLDGDPQPTQGNYNFQVGPRISYQINKRILMNFYIDHLVNRPFVTNFSYPRTTTTGGLNVRFSLSE</sequence>
<feature type="domain" description="Gliding motility protein SprA N-terminal" evidence="2">
    <location>
        <begin position="198"/>
        <end position="380"/>
    </location>
</feature>
<accession>A0ABM5N6F3</accession>
<reference evidence="3 4" key="1">
    <citation type="submission" date="2011-07" db="EMBL/GenBank/DDBJ databases">
        <title>The complete genome of chromosome of Emticicia oligotrophica DSM 17448.</title>
        <authorList>
            <consortium name="US DOE Joint Genome Institute (JGI-PGF)"/>
            <person name="Lucas S."/>
            <person name="Han J."/>
            <person name="Lapidus A."/>
            <person name="Bruce D."/>
            <person name="Goodwin L."/>
            <person name="Pitluck S."/>
            <person name="Peters L."/>
            <person name="Kyrpides N."/>
            <person name="Mavromatis K."/>
            <person name="Ivanova N."/>
            <person name="Ovchinnikova G."/>
            <person name="Teshima H."/>
            <person name="Detter J.C."/>
            <person name="Tapia R."/>
            <person name="Han C."/>
            <person name="Land M."/>
            <person name="Hauser L."/>
            <person name="Markowitz V."/>
            <person name="Cheng J.-F."/>
            <person name="Hugenholtz P."/>
            <person name="Woyke T."/>
            <person name="Wu D."/>
            <person name="Tindall B."/>
            <person name="Pomrenke H."/>
            <person name="Brambilla E."/>
            <person name="Klenk H.-P."/>
            <person name="Eisen J.A."/>
        </authorList>
    </citation>
    <scope>NUCLEOTIDE SEQUENCE [LARGE SCALE GENOMIC DNA]</scope>
    <source>
        <strain evidence="3 4">DSM 17448</strain>
    </source>
</reference>
<evidence type="ECO:0000313" key="4">
    <source>
        <dbReference type="Proteomes" id="UP000002875"/>
    </source>
</evidence>
<keyword evidence="4" id="KW-1185">Reference proteome</keyword>
<dbReference type="Pfam" id="PF14349">
    <property type="entry name" value="SprA_N"/>
    <property type="match status" value="2"/>
</dbReference>
<proteinExistence type="predicted"/>